<protein>
    <submittedName>
        <fullName evidence="2">Uncharacterized protein</fullName>
    </submittedName>
</protein>
<organism evidence="2 3">
    <name type="scientific">Austropuccinia psidii MF-1</name>
    <dbReference type="NCBI Taxonomy" id="1389203"/>
    <lineage>
        <taxon>Eukaryota</taxon>
        <taxon>Fungi</taxon>
        <taxon>Dikarya</taxon>
        <taxon>Basidiomycota</taxon>
        <taxon>Pucciniomycotina</taxon>
        <taxon>Pucciniomycetes</taxon>
        <taxon>Pucciniales</taxon>
        <taxon>Sphaerophragmiaceae</taxon>
        <taxon>Austropuccinia</taxon>
    </lineage>
</organism>
<comment type="caution">
    <text evidence="2">The sequence shown here is derived from an EMBL/GenBank/DDBJ whole genome shotgun (WGS) entry which is preliminary data.</text>
</comment>
<evidence type="ECO:0000256" key="1">
    <source>
        <dbReference type="SAM" id="MobiDB-lite"/>
    </source>
</evidence>
<evidence type="ECO:0000313" key="2">
    <source>
        <dbReference type="EMBL" id="MBW0492182.1"/>
    </source>
</evidence>
<dbReference type="Proteomes" id="UP000765509">
    <property type="component" value="Unassembled WGS sequence"/>
</dbReference>
<evidence type="ECO:0000313" key="3">
    <source>
        <dbReference type="Proteomes" id="UP000765509"/>
    </source>
</evidence>
<reference evidence="2" key="1">
    <citation type="submission" date="2021-03" db="EMBL/GenBank/DDBJ databases">
        <title>Draft genome sequence of rust myrtle Austropuccinia psidii MF-1, a brazilian biotype.</title>
        <authorList>
            <person name="Quecine M.C."/>
            <person name="Pachon D.M.R."/>
            <person name="Bonatelli M.L."/>
            <person name="Correr F.H."/>
            <person name="Franceschini L.M."/>
            <person name="Leite T.F."/>
            <person name="Margarido G.R.A."/>
            <person name="Almeida C.A."/>
            <person name="Ferrarezi J.A."/>
            <person name="Labate C.A."/>
        </authorList>
    </citation>
    <scope>NUCLEOTIDE SEQUENCE</scope>
    <source>
        <strain evidence="2">MF-1</strain>
    </source>
</reference>
<dbReference type="AlphaFoldDB" id="A0A9Q3D1J8"/>
<proteinExistence type="predicted"/>
<dbReference type="EMBL" id="AVOT02011468">
    <property type="protein sequence ID" value="MBW0492182.1"/>
    <property type="molecule type" value="Genomic_DNA"/>
</dbReference>
<gene>
    <name evidence="2" type="ORF">O181_031897</name>
</gene>
<keyword evidence="3" id="KW-1185">Reference proteome</keyword>
<name>A0A9Q3D1J8_9BASI</name>
<sequence length="201" mass="22516">MSPSPACSKPPPPRLSLLMNPLPDPPDKHNHMISPQIYKEKPGFFNQASSQTDATTLILKKVNTLENKLSQRSLPLELITLLNKLCEKVESLTGRQKETDKAIKIMLSRLDNLEKRPTGTNAIDVSKTPQLGNRTNTAPLSYEEAIITKPPRSTHQLPKKPTFIPPNLPLLEQNKFKKFSIVIQTKFGTTKPFKGKLTQES</sequence>
<feature type="region of interest" description="Disordered" evidence="1">
    <location>
        <begin position="1"/>
        <end position="33"/>
    </location>
</feature>
<accession>A0A9Q3D1J8</accession>